<dbReference type="EMBL" id="JAMQKB010000004">
    <property type="protein sequence ID" value="MDC3424209.1"/>
    <property type="molecule type" value="Genomic_DNA"/>
</dbReference>
<evidence type="ECO:0000313" key="2">
    <source>
        <dbReference type="Proteomes" id="UP001145050"/>
    </source>
</evidence>
<reference evidence="1" key="1">
    <citation type="submission" date="2022-06" db="EMBL/GenBank/DDBJ databases">
        <title>Aquibacillus sp. a new bacterium isolated from soil saline samples.</title>
        <authorList>
            <person name="Galisteo C."/>
            <person name="De La Haba R."/>
            <person name="Sanchez-Porro C."/>
            <person name="Ventosa A."/>
        </authorList>
    </citation>
    <scope>NUCLEOTIDE SEQUENCE</scope>
    <source>
        <strain evidence="1">3ASR75-11</strain>
    </source>
</reference>
<dbReference type="PROSITE" id="PS51257">
    <property type="entry name" value="PROKAR_LIPOPROTEIN"/>
    <property type="match status" value="1"/>
</dbReference>
<dbReference type="AlphaFoldDB" id="A0A9X4ALW9"/>
<comment type="caution">
    <text evidence="1">The sequence shown here is derived from an EMBL/GenBank/DDBJ whole genome shotgun (WGS) entry which is preliminary data.</text>
</comment>
<keyword evidence="2" id="KW-1185">Reference proteome</keyword>
<gene>
    <name evidence="1" type="ORF">NC797_06770</name>
</gene>
<protein>
    <recommendedName>
        <fullName evidence="3">Lipoprotein</fullName>
    </recommendedName>
</protein>
<organism evidence="1 2">
    <name type="scientific">Terrihalobacillus insolitus</name>
    <dbReference type="NCBI Taxonomy" id="2950438"/>
    <lineage>
        <taxon>Bacteria</taxon>
        <taxon>Bacillati</taxon>
        <taxon>Bacillota</taxon>
        <taxon>Bacilli</taxon>
        <taxon>Bacillales</taxon>
        <taxon>Bacillaceae</taxon>
        <taxon>Terrihalobacillus</taxon>
    </lineage>
</organism>
<evidence type="ECO:0008006" key="3">
    <source>
        <dbReference type="Google" id="ProtNLM"/>
    </source>
</evidence>
<dbReference type="RefSeq" id="WP_272436006.1">
    <property type="nucleotide sequence ID" value="NZ_JAMQKB010000004.1"/>
</dbReference>
<evidence type="ECO:0000313" key="1">
    <source>
        <dbReference type="EMBL" id="MDC3424209.1"/>
    </source>
</evidence>
<proteinExistence type="predicted"/>
<accession>A0A9X4ALW9</accession>
<dbReference type="Proteomes" id="UP001145050">
    <property type="component" value="Unassembled WGS sequence"/>
</dbReference>
<name>A0A9X4ALW9_9BACI</name>
<sequence>MLILKSSMFVTFILTVLFISGCGLKEEGGNNRASNTVSAAENVVNLDSDISQSDAMAPLLTSIDQPIDQKAENVVETIFLNLLEKYNNMMQRVEPKVNYQQFSKEYVGYKMKSIETKEQFYDIFSDFMSEEATKTVWKDGINQGDEGVYLVPMDGQPKFDKNNPYQITKINDETYELDSLHKSELHGILKMNVTFEKIDTSWVISRIAYNRS</sequence>